<feature type="active site" description="Proton acceptor; for dehydratase activity" evidence="2">
    <location>
        <position position="168"/>
    </location>
</feature>
<feature type="active site" description="Proton donor; for dehydratase activity" evidence="2">
    <location>
        <position position="334"/>
    </location>
</feature>
<dbReference type="Pfam" id="PF14765">
    <property type="entry name" value="PS-DH"/>
    <property type="match status" value="1"/>
</dbReference>
<evidence type="ECO:0000259" key="4">
    <source>
        <dbReference type="PROSITE" id="PS52019"/>
    </source>
</evidence>
<protein>
    <recommendedName>
        <fullName evidence="7">Carrier domain-containing protein</fullName>
    </recommendedName>
</protein>
<dbReference type="Gene3D" id="3.40.50.720">
    <property type="entry name" value="NAD(P)-binding Rossmann-like Domain"/>
    <property type="match status" value="1"/>
</dbReference>
<gene>
    <name evidence="5" type="ORF">AALO_G00215170</name>
</gene>
<evidence type="ECO:0000256" key="1">
    <source>
        <dbReference type="ARBA" id="ARBA00022679"/>
    </source>
</evidence>
<keyword evidence="1" id="KW-0808">Transferase</keyword>
<dbReference type="PROSITE" id="PS50075">
    <property type="entry name" value="CARRIER"/>
    <property type="match status" value="1"/>
</dbReference>
<dbReference type="Gene3D" id="3.40.366.10">
    <property type="entry name" value="Malonyl-Coenzyme A Acyl Carrier Protein, domain 2"/>
    <property type="match status" value="1"/>
</dbReference>
<dbReference type="Proteomes" id="UP000823561">
    <property type="component" value="Chromosome 16"/>
</dbReference>
<dbReference type="Pfam" id="PF21089">
    <property type="entry name" value="PKS_DH_N"/>
    <property type="match status" value="1"/>
</dbReference>
<reference evidence="5" key="1">
    <citation type="submission" date="2020-10" db="EMBL/GenBank/DDBJ databases">
        <title>Chromosome-scale genome assembly of the Allis shad, Alosa alosa.</title>
        <authorList>
            <person name="Margot Z."/>
            <person name="Christophe K."/>
            <person name="Cabau C."/>
            <person name="Louis A."/>
            <person name="Berthelot C."/>
            <person name="Parey E."/>
            <person name="Roest Crollius H."/>
            <person name="Montfort J."/>
            <person name="Robinson-Rechavi M."/>
            <person name="Bucao C."/>
            <person name="Bouchez O."/>
            <person name="Gislard M."/>
            <person name="Lluch J."/>
            <person name="Milhes M."/>
            <person name="Lampietro C."/>
            <person name="Lopez Roques C."/>
            <person name="Donnadieu C."/>
            <person name="Braasch I."/>
            <person name="Desvignes T."/>
            <person name="Postlethwait J."/>
            <person name="Bobe J."/>
            <person name="Guiguen Y."/>
        </authorList>
    </citation>
    <scope>NUCLEOTIDE SEQUENCE</scope>
    <source>
        <strain evidence="5">M-15738</strain>
        <tissue evidence="5">Blood</tissue>
    </source>
</reference>
<dbReference type="InterPro" id="IPR036736">
    <property type="entry name" value="ACP-like_sf"/>
</dbReference>
<dbReference type="PANTHER" id="PTHR45681">
    <property type="entry name" value="POLYKETIDE SYNTHASE 44-RELATED"/>
    <property type="match status" value="1"/>
</dbReference>
<dbReference type="EMBL" id="JADWDJ010000016">
    <property type="protein sequence ID" value="KAG5268676.1"/>
    <property type="molecule type" value="Genomic_DNA"/>
</dbReference>
<dbReference type="SUPFAM" id="SSF52151">
    <property type="entry name" value="FabD/lysophospholipase-like"/>
    <property type="match status" value="1"/>
</dbReference>
<dbReference type="InterPro" id="IPR013968">
    <property type="entry name" value="PKS_KR"/>
</dbReference>
<feature type="region of interest" description="N-terminal hotdog fold" evidence="2">
    <location>
        <begin position="127"/>
        <end position="255"/>
    </location>
</feature>
<feature type="domain" description="PKS/mFAS DH" evidence="4">
    <location>
        <begin position="127"/>
        <end position="416"/>
    </location>
</feature>
<evidence type="ECO:0008006" key="7">
    <source>
        <dbReference type="Google" id="ProtNLM"/>
    </source>
</evidence>
<dbReference type="InterPro" id="IPR001227">
    <property type="entry name" value="Ac_transferase_dom_sf"/>
</dbReference>
<dbReference type="Pfam" id="PF00550">
    <property type="entry name" value="PP-binding"/>
    <property type="match status" value="1"/>
</dbReference>
<dbReference type="InterPro" id="IPR049551">
    <property type="entry name" value="PKS_DH_C"/>
</dbReference>
<dbReference type="InterPro" id="IPR042104">
    <property type="entry name" value="PKS_dehydratase_sf"/>
</dbReference>
<comment type="caution">
    <text evidence="5">The sequence shown here is derived from an EMBL/GenBank/DDBJ whole genome shotgun (WGS) entry which is preliminary data.</text>
</comment>
<accession>A0AAV6G7P9</accession>
<dbReference type="InterPro" id="IPR016035">
    <property type="entry name" value="Acyl_Trfase/lysoPLipase"/>
</dbReference>
<organism evidence="5 6">
    <name type="scientific">Alosa alosa</name>
    <name type="common">allis shad</name>
    <dbReference type="NCBI Taxonomy" id="278164"/>
    <lineage>
        <taxon>Eukaryota</taxon>
        <taxon>Metazoa</taxon>
        <taxon>Chordata</taxon>
        <taxon>Craniata</taxon>
        <taxon>Vertebrata</taxon>
        <taxon>Euteleostomi</taxon>
        <taxon>Actinopterygii</taxon>
        <taxon>Neopterygii</taxon>
        <taxon>Teleostei</taxon>
        <taxon>Clupei</taxon>
        <taxon>Clupeiformes</taxon>
        <taxon>Clupeoidei</taxon>
        <taxon>Clupeidae</taxon>
        <taxon>Alosa</taxon>
    </lineage>
</organism>
<dbReference type="Gene3D" id="3.90.180.10">
    <property type="entry name" value="Medium-chain alcohol dehydrogenases, catalytic domain"/>
    <property type="match status" value="1"/>
</dbReference>
<dbReference type="Pfam" id="PF08659">
    <property type="entry name" value="KR"/>
    <property type="match status" value="1"/>
</dbReference>
<dbReference type="PROSITE" id="PS52019">
    <property type="entry name" value="PKS_MFAS_DH"/>
    <property type="match status" value="1"/>
</dbReference>
<dbReference type="PANTHER" id="PTHR45681:SF8">
    <property type="entry name" value="CARRIER DOMAIN-CONTAINING PROTEIN"/>
    <property type="match status" value="1"/>
</dbReference>
<keyword evidence="6" id="KW-1185">Reference proteome</keyword>
<evidence type="ECO:0000313" key="5">
    <source>
        <dbReference type="EMBL" id="KAG5268676.1"/>
    </source>
</evidence>
<feature type="domain" description="Carrier" evidence="3">
    <location>
        <begin position="1261"/>
        <end position="1336"/>
    </location>
</feature>
<evidence type="ECO:0000259" key="3">
    <source>
        <dbReference type="PROSITE" id="PS50075"/>
    </source>
</evidence>
<evidence type="ECO:0000256" key="2">
    <source>
        <dbReference type="PROSITE-ProRule" id="PRU01363"/>
    </source>
</evidence>
<dbReference type="Gene3D" id="3.10.129.110">
    <property type="entry name" value="Polyketide synthase dehydratase"/>
    <property type="match status" value="1"/>
</dbReference>
<dbReference type="InterPro" id="IPR009081">
    <property type="entry name" value="PP-bd_ACP"/>
</dbReference>
<dbReference type="GO" id="GO:0016740">
    <property type="term" value="F:transferase activity"/>
    <property type="evidence" value="ECO:0007669"/>
    <property type="project" value="UniProtKB-KW"/>
</dbReference>
<dbReference type="SMART" id="SM00822">
    <property type="entry name" value="PKS_KR"/>
    <property type="match status" value="1"/>
</dbReference>
<dbReference type="InterPro" id="IPR036291">
    <property type="entry name" value="NAD(P)-bd_dom_sf"/>
</dbReference>
<feature type="region of interest" description="C-terminal hotdog fold" evidence="2">
    <location>
        <begin position="271"/>
        <end position="416"/>
    </location>
</feature>
<evidence type="ECO:0000313" key="6">
    <source>
        <dbReference type="Proteomes" id="UP000823561"/>
    </source>
</evidence>
<dbReference type="InterPro" id="IPR050444">
    <property type="entry name" value="Polyketide_Synthase"/>
</dbReference>
<dbReference type="InterPro" id="IPR049552">
    <property type="entry name" value="PKS_DH_N"/>
</dbReference>
<dbReference type="Gene3D" id="3.30.70.3290">
    <property type="match status" value="1"/>
</dbReference>
<dbReference type="SUPFAM" id="SSF50129">
    <property type="entry name" value="GroES-like"/>
    <property type="match status" value="1"/>
</dbReference>
<name>A0AAV6G7P9_9TELE</name>
<dbReference type="CDD" id="cd05274">
    <property type="entry name" value="KR_FAS_SDR_x"/>
    <property type="match status" value="1"/>
</dbReference>
<dbReference type="SUPFAM" id="SSF51735">
    <property type="entry name" value="NAD(P)-binding Rossmann-fold domains"/>
    <property type="match status" value="1"/>
</dbReference>
<dbReference type="InterPro" id="IPR057326">
    <property type="entry name" value="KR_dom"/>
</dbReference>
<proteinExistence type="predicted"/>
<dbReference type="InterPro" id="IPR011032">
    <property type="entry name" value="GroES-like_sf"/>
</dbReference>
<sequence>MDAELYSTVSGKIASDHDFCTGSYWSMNIREHVEFEKALISAANNKNAVFVEIGPRRALYRNIMETLGNDSTVLSSAQPEKDHETLLATFSKLFELGFSANWDQFYSGMQVVPTSLPRYQFDCVKKHTTLSHAPKNTASGHPVLKQTRIAHEFVCDLSSQELSYLSEHKNNGVSIIPGALYIELGLAAYMANAKPKAPLNTLQLSINFLSPFLLTKRQPELKVTLEPAEHETLFKIHSSSTIFASGSIECKREKMVDERNILLDCISNRCTSVIKSDELYRKLDMGGFQYGGVFKNKGNILWGEEFREAYSLVTVPEELLSQVHEFSIHPVILDYLMQMTLITGCQGNVVRPSFPSAVGSFIVLEPLQKEMVIYIKATDLADDHFVVCGCLTDREGIVLAEVRDLVVKYVGSFSHVLEEYFFHNDVSIISEDVQSTKPQGNALVFSDHNAISLAIKPYISNGSKYISLKYANTVLKQGPAALFAKVNISDVRKNVTDILFMWSNQDLSTQPVDDVLTNMANCCEQLRQILLELRKMNYSNSVRVVTYRSSETTVDHISPGFVLSGMTRACAAEISEFTFQLIDIGSVSTEDIKALNRVLTSYPCSEYPELVVKDGQILQPEIVNTTMPVTVNQEKKVCSSQAKAFTLQTADPFRMTSISAVPSDVEVGQIPDKNVEVQLGQICVHSSDYYSVSVSDHNFGQSIYWNKHTNQNHKLLALDFSGIVTAVGKGVRKLKVGDHIAACYPVMASSKIVLPDDVCYRTKKLPFLSDLPCVSYYVVVWRIIHSTLPKLKWYGKLGILSSVPDSGLVKALTLIANKSGWNAFVATELSGPLQDLNKFDALVLLPPFDKSLLVKACTISGVKNIVVVGDSKVSTIGSQNILREDNDVACIQTIEVSSILAKGSIRANQPQIYKWLRALHLDKTFLALPTITFQRSTTGSIDILPFDEPKSYFSVRTMPMVMLHESKGKHAVSDISLLPREHRLFNKNCVYIVTGGLTGLGFETVRFIAERGGGYIVILSRRSPSSEMQLAIDAVKQQCGAVIVSLQCDIAIPEQVKRAILNIEESLTSCPIKGIFHSAVVLHDAVLGNLDKSLFEKVLKPKVNGALNLHHATKHCKLDYFVCFSSIASFLGNASQTNYAAANSFLDTFCHYRRRLGLAAQSINWGALNLGLLLNKDHLQKFLEAQGLMVMNGPEILQSLEQCLMLNKAQQVICKFNLKAMYHHGFSQNPSLSKRLGTLVLGKLTDAEMSDMPADNKESFSSPNEFIRTLLSETLGVEYDELNDETFLSALGVDSMLGMTLQNLIFQERGVNIPLVKLLDPNCNISILAAILMEHSQDDIEERNDDTPL</sequence>
<dbReference type="Gene3D" id="1.10.1200.10">
    <property type="entry name" value="ACP-like"/>
    <property type="match status" value="1"/>
</dbReference>
<dbReference type="SUPFAM" id="SSF47336">
    <property type="entry name" value="ACP-like"/>
    <property type="match status" value="1"/>
</dbReference>
<dbReference type="InterPro" id="IPR049900">
    <property type="entry name" value="PKS_mFAS_DH"/>
</dbReference>